<accession>A0A2W2BZV4</accession>
<proteinExistence type="predicted"/>
<gene>
    <name evidence="2" type="ORF">C1I92_20480</name>
</gene>
<sequence>MSHLDLTRDEHAYFFGFFQTDGHLSAGPGGKGRAAIEVSARDIDTLYAFSELFPDVPSSVTERSRATNFSRLHRSATWSAQVRSFREELIACGVPVGRKSDALRPPTVPFDPRGYLRGLIDGDGSVGFTGAGRPFISLTTASEAIAAYFCGQVLSVTGARRTPGRNRRDQVFGPMVASDPAATLAAWLYPAGCLALARKAAAAEAVAAWRRPAAMRARALSRRAWTPEEDEVVRSRTIKEAAEQLGRTEQSVNLRRWRLRQRAQAELV</sequence>
<organism evidence="2 3">
    <name type="scientific">Jiangella anatolica</name>
    <dbReference type="NCBI Taxonomy" id="2670374"/>
    <lineage>
        <taxon>Bacteria</taxon>
        <taxon>Bacillati</taxon>
        <taxon>Actinomycetota</taxon>
        <taxon>Actinomycetes</taxon>
        <taxon>Jiangellales</taxon>
        <taxon>Jiangellaceae</taxon>
        <taxon>Jiangella</taxon>
    </lineage>
</organism>
<dbReference type="Proteomes" id="UP000248764">
    <property type="component" value="Unassembled WGS sequence"/>
</dbReference>
<reference evidence="2 3" key="1">
    <citation type="submission" date="2018-01" db="EMBL/GenBank/DDBJ databases">
        <title>Draft genome sequence of Jiangella sp. GTF31.</title>
        <authorList>
            <person name="Sahin N."/>
            <person name="Ay H."/>
            <person name="Saygin H."/>
        </authorList>
    </citation>
    <scope>NUCLEOTIDE SEQUENCE [LARGE SCALE GENOMIC DNA]</scope>
    <source>
        <strain evidence="2 3">GTF31</strain>
    </source>
</reference>
<protein>
    <recommendedName>
        <fullName evidence="1">Homing endonuclease LAGLIDADG domain-containing protein</fullName>
    </recommendedName>
</protein>
<comment type="caution">
    <text evidence="2">The sequence shown here is derived from an EMBL/GenBank/DDBJ whole genome shotgun (WGS) entry which is preliminary data.</text>
</comment>
<evidence type="ECO:0000313" key="2">
    <source>
        <dbReference type="EMBL" id="PZF81569.1"/>
    </source>
</evidence>
<feature type="domain" description="Homing endonuclease LAGLIDADG" evidence="1">
    <location>
        <begin position="113"/>
        <end position="146"/>
    </location>
</feature>
<dbReference type="RefSeq" id="WP_111256505.1">
    <property type="nucleotide sequence ID" value="NZ_POTW01000055.1"/>
</dbReference>
<dbReference type="EMBL" id="POTW01000055">
    <property type="protein sequence ID" value="PZF81569.1"/>
    <property type="molecule type" value="Genomic_DNA"/>
</dbReference>
<dbReference type="InterPro" id="IPR004860">
    <property type="entry name" value="LAGLIDADG_dom"/>
</dbReference>
<dbReference type="Pfam" id="PF14528">
    <property type="entry name" value="LAGLIDADG_3"/>
    <property type="match status" value="1"/>
</dbReference>
<evidence type="ECO:0000313" key="3">
    <source>
        <dbReference type="Proteomes" id="UP000248764"/>
    </source>
</evidence>
<dbReference type="SUPFAM" id="SSF55608">
    <property type="entry name" value="Homing endonucleases"/>
    <property type="match status" value="1"/>
</dbReference>
<keyword evidence="3" id="KW-1185">Reference proteome</keyword>
<dbReference type="AlphaFoldDB" id="A0A2W2BZV4"/>
<dbReference type="Gene3D" id="3.10.28.10">
    <property type="entry name" value="Homing endonucleases"/>
    <property type="match status" value="1"/>
</dbReference>
<evidence type="ECO:0000259" key="1">
    <source>
        <dbReference type="Pfam" id="PF14528"/>
    </source>
</evidence>
<dbReference type="GO" id="GO:0004519">
    <property type="term" value="F:endonuclease activity"/>
    <property type="evidence" value="ECO:0007669"/>
    <property type="project" value="InterPro"/>
</dbReference>
<name>A0A2W2BZV4_9ACTN</name>
<dbReference type="InterPro" id="IPR027434">
    <property type="entry name" value="Homing_endonucl"/>
</dbReference>